<dbReference type="RefSeq" id="WP_146834839.1">
    <property type="nucleotide sequence ID" value="NZ_CP042476.1"/>
</dbReference>
<name>A0A5B8YMY9_9FLAO</name>
<dbReference type="AlphaFoldDB" id="A0A5B8YMY9"/>
<dbReference type="GO" id="GO:0016301">
    <property type="term" value="F:kinase activity"/>
    <property type="evidence" value="ECO:0007669"/>
    <property type="project" value="UniProtKB-KW"/>
</dbReference>
<dbReference type="InterPro" id="IPR014721">
    <property type="entry name" value="Ribsml_uS5_D2-typ_fold_subgr"/>
</dbReference>
<dbReference type="Gene3D" id="3.30.230.10">
    <property type="match status" value="1"/>
</dbReference>
<keyword evidence="1" id="KW-0808">Transferase</keyword>
<dbReference type="NCBIfam" id="NF040656">
    <property type="entry name" value="GHMP_GYDIA"/>
    <property type="match status" value="1"/>
</dbReference>
<reference evidence="1 2" key="1">
    <citation type="submission" date="2019-08" db="EMBL/GenBank/DDBJ databases">
        <title>Antarcticibacterium arcticum sp. nov., a bacterium isolated from marine sediment of the Canadian Beaufort Sea.</title>
        <authorList>
            <person name="Lee Y.M."/>
            <person name="Baek K."/>
            <person name="Lee D.-H."/>
            <person name="Shin S.C."/>
            <person name="Jin Y.K."/>
            <person name="Park Y."/>
        </authorList>
    </citation>
    <scope>NUCLEOTIDE SEQUENCE [LARGE SCALE GENOMIC DNA]</scope>
    <source>
        <strain evidence="1 2">PAMC 28998</strain>
    </source>
</reference>
<dbReference type="InterPro" id="IPR047765">
    <property type="entry name" value="GHMP_GYDIA-like"/>
</dbReference>
<dbReference type="OrthoDB" id="5288719at2"/>
<proteinExistence type="predicted"/>
<evidence type="ECO:0000313" key="2">
    <source>
        <dbReference type="Proteomes" id="UP000321954"/>
    </source>
</evidence>
<keyword evidence="2" id="KW-1185">Reference proteome</keyword>
<sequence length="313" mass="34948">MTGKFYSHGKLLITGEYVVLDGAMALAIPSRFGQSLEIEANHDNKIHWTALDHKGNEWFKTSLILKGGELIFAEGNTHPTEPESRLLQVLTEALKLNSEVLNSQSGLNVTTKLEFPQNWGLGSSSTFINNVAQWFRIDPYELLKNTFGGSGYDIAAAQNEEPITFQLTKEKQSVLISNFDPSFKDQLFFVHLNRKQNSRASIAHYKAQSTARVNDTVARISALTDSFISCNNIEEFALLIEIHETLISKLINTPKVKSTQFPDFPGAIKSLGGWGGDFILATGGQDEMDYFREKGYTTIVSYEEMVKNKTPQV</sequence>
<keyword evidence="1" id="KW-0418">Kinase</keyword>
<organism evidence="1 2">
    <name type="scientific">Antarcticibacterium arcticum</name>
    <dbReference type="NCBI Taxonomy" id="2585771"/>
    <lineage>
        <taxon>Bacteria</taxon>
        <taxon>Pseudomonadati</taxon>
        <taxon>Bacteroidota</taxon>
        <taxon>Flavobacteriia</taxon>
        <taxon>Flavobacteriales</taxon>
        <taxon>Flavobacteriaceae</taxon>
        <taxon>Antarcticibacterium</taxon>
    </lineage>
</organism>
<accession>A0A5B8YMY9</accession>
<dbReference type="SUPFAM" id="SSF54211">
    <property type="entry name" value="Ribosomal protein S5 domain 2-like"/>
    <property type="match status" value="1"/>
</dbReference>
<dbReference type="EMBL" id="CP042476">
    <property type="protein sequence ID" value="QED38197.1"/>
    <property type="molecule type" value="Genomic_DNA"/>
</dbReference>
<protein>
    <submittedName>
        <fullName evidence="1">GHMP kinase</fullName>
    </submittedName>
</protein>
<evidence type="ECO:0000313" key="1">
    <source>
        <dbReference type="EMBL" id="QED38197.1"/>
    </source>
</evidence>
<dbReference type="Proteomes" id="UP000321954">
    <property type="component" value="Chromosome"/>
</dbReference>
<dbReference type="KEGG" id="anp:FK178_10925"/>
<dbReference type="InterPro" id="IPR020568">
    <property type="entry name" value="Ribosomal_Su5_D2-typ_SF"/>
</dbReference>
<gene>
    <name evidence="1" type="ORF">FK178_10925</name>
</gene>